<comment type="similarity">
    <text evidence="6">Belongs to the even-skipped homeobox family.</text>
</comment>
<dbReference type="AlphaFoldDB" id="A0A0B6YKV8"/>
<dbReference type="InterPro" id="IPR001356">
    <property type="entry name" value="HD"/>
</dbReference>
<evidence type="ECO:0000256" key="4">
    <source>
        <dbReference type="ARBA" id="ARBA00023155"/>
    </source>
</evidence>
<feature type="domain" description="Homeobox" evidence="9">
    <location>
        <begin position="1"/>
        <end position="26"/>
    </location>
</feature>
<dbReference type="Pfam" id="PF00046">
    <property type="entry name" value="Homeodomain"/>
    <property type="match status" value="1"/>
</dbReference>
<dbReference type="GO" id="GO:0005634">
    <property type="term" value="C:nucleus"/>
    <property type="evidence" value="ECO:0007669"/>
    <property type="project" value="UniProtKB-SubCell"/>
</dbReference>
<name>A0A0B6YKV8_9EUPU</name>
<dbReference type="CDD" id="cd00086">
    <property type="entry name" value="homeodomain"/>
    <property type="match status" value="1"/>
</dbReference>
<dbReference type="InterPro" id="IPR009057">
    <property type="entry name" value="Homeodomain-like_sf"/>
</dbReference>
<dbReference type="GO" id="GO:0000978">
    <property type="term" value="F:RNA polymerase II cis-regulatory region sequence-specific DNA binding"/>
    <property type="evidence" value="ECO:0007669"/>
    <property type="project" value="TreeGrafter"/>
</dbReference>
<dbReference type="PROSITE" id="PS00027">
    <property type="entry name" value="HOMEOBOX_1"/>
    <property type="match status" value="1"/>
</dbReference>
<dbReference type="SUPFAM" id="SSF46689">
    <property type="entry name" value="Homeodomain-like"/>
    <property type="match status" value="1"/>
</dbReference>
<keyword evidence="2" id="KW-0217">Developmental protein</keyword>
<keyword evidence="4 7" id="KW-0371">Homeobox</keyword>
<evidence type="ECO:0000256" key="1">
    <source>
        <dbReference type="ARBA" id="ARBA00004123"/>
    </source>
</evidence>
<dbReference type="GO" id="GO:0000981">
    <property type="term" value="F:DNA-binding transcription factor activity, RNA polymerase II-specific"/>
    <property type="evidence" value="ECO:0007669"/>
    <property type="project" value="InterPro"/>
</dbReference>
<dbReference type="Gene3D" id="1.10.10.60">
    <property type="entry name" value="Homeodomain-like"/>
    <property type="match status" value="1"/>
</dbReference>
<proteinExistence type="inferred from homology"/>
<dbReference type="InterPro" id="IPR052002">
    <property type="entry name" value="Even-skipped_HD"/>
</dbReference>
<evidence type="ECO:0000256" key="8">
    <source>
        <dbReference type="RuleBase" id="RU000682"/>
    </source>
</evidence>
<comment type="subcellular location">
    <subcellularLocation>
        <location evidence="1 7 8">Nucleus</location>
    </subcellularLocation>
</comment>
<evidence type="ECO:0000256" key="7">
    <source>
        <dbReference type="PROSITE-ProRule" id="PRU00108"/>
    </source>
</evidence>
<dbReference type="PROSITE" id="PS50071">
    <property type="entry name" value="HOMEOBOX_2"/>
    <property type="match status" value="1"/>
</dbReference>
<reference evidence="10" key="1">
    <citation type="submission" date="2014-12" db="EMBL/GenBank/DDBJ databases">
        <title>Insight into the proteome of Arion vulgaris.</title>
        <authorList>
            <person name="Aradska J."/>
            <person name="Bulat T."/>
            <person name="Smidak R."/>
            <person name="Sarate P."/>
            <person name="Gangsoo J."/>
            <person name="Sialana F."/>
            <person name="Bilban M."/>
            <person name="Lubec G."/>
        </authorList>
    </citation>
    <scope>NUCLEOTIDE SEQUENCE</scope>
    <source>
        <tissue evidence="10">Skin</tissue>
    </source>
</reference>
<protein>
    <recommendedName>
        <fullName evidence="9">Homeobox domain-containing protein</fullName>
    </recommendedName>
</protein>
<evidence type="ECO:0000256" key="3">
    <source>
        <dbReference type="ARBA" id="ARBA00023125"/>
    </source>
</evidence>
<organism evidence="10">
    <name type="scientific">Arion vulgaris</name>
    <dbReference type="NCBI Taxonomy" id="1028688"/>
    <lineage>
        <taxon>Eukaryota</taxon>
        <taxon>Metazoa</taxon>
        <taxon>Spiralia</taxon>
        <taxon>Lophotrochozoa</taxon>
        <taxon>Mollusca</taxon>
        <taxon>Gastropoda</taxon>
        <taxon>Heterobranchia</taxon>
        <taxon>Euthyneura</taxon>
        <taxon>Panpulmonata</taxon>
        <taxon>Eupulmonata</taxon>
        <taxon>Stylommatophora</taxon>
        <taxon>Helicina</taxon>
        <taxon>Arionoidea</taxon>
        <taxon>Arionidae</taxon>
        <taxon>Arion</taxon>
    </lineage>
</organism>
<feature type="non-terminal residue" evidence="10">
    <location>
        <position position="1"/>
    </location>
</feature>
<dbReference type="PANTHER" id="PTHR46294:SF4">
    <property type="entry name" value="SEGMENTATION PROTEIN EVEN-SKIPPED"/>
    <property type="match status" value="1"/>
</dbReference>
<evidence type="ECO:0000256" key="6">
    <source>
        <dbReference type="ARBA" id="ARBA00038449"/>
    </source>
</evidence>
<keyword evidence="5 7" id="KW-0539">Nucleus</keyword>
<sequence length="74" mass="8373">LSAFLNLPEATIKVWFQNRRMKDKRQRLAIAWPHGLTDPHLCAYIAATATSYSYLMHHPSSFAKSNTTTAVPID</sequence>
<evidence type="ECO:0000256" key="5">
    <source>
        <dbReference type="ARBA" id="ARBA00023242"/>
    </source>
</evidence>
<keyword evidence="3 7" id="KW-0238">DNA-binding</keyword>
<evidence type="ECO:0000256" key="2">
    <source>
        <dbReference type="ARBA" id="ARBA00022473"/>
    </source>
</evidence>
<feature type="non-terminal residue" evidence="10">
    <location>
        <position position="74"/>
    </location>
</feature>
<gene>
    <name evidence="10" type="primary">ORF28616</name>
</gene>
<feature type="DNA-binding region" description="Homeobox" evidence="7">
    <location>
        <begin position="3"/>
        <end position="27"/>
    </location>
</feature>
<evidence type="ECO:0000313" key="10">
    <source>
        <dbReference type="EMBL" id="CEK56827.1"/>
    </source>
</evidence>
<dbReference type="EMBL" id="HACG01009962">
    <property type="protein sequence ID" value="CEK56827.1"/>
    <property type="molecule type" value="Transcribed_RNA"/>
</dbReference>
<dbReference type="PANTHER" id="PTHR46294">
    <property type="entry name" value="SEGMENTATION PROTEIN EVEN-SKIPPED"/>
    <property type="match status" value="1"/>
</dbReference>
<evidence type="ECO:0000259" key="9">
    <source>
        <dbReference type="PROSITE" id="PS50071"/>
    </source>
</evidence>
<dbReference type="InterPro" id="IPR017970">
    <property type="entry name" value="Homeobox_CS"/>
</dbReference>
<accession>A0A0B6YKV8</accession>